<keyword evidence="3" id="KW-1185">Reference proteome</keyword>
<accession>A0ABY7TCB8</accession>
<dbReference type="NCBIfam" id="NF041216">
    <property type="entry name" value="CU044_2847_fam"/>
    <property type="match status" value="1"/>
</dbReference>
<dbReference type="EMBL" id="CP117167">
    <property type="protein sequence ID" value="WCT13626.1"/>
    <property type="molecule type" value="Genomic_DNA"/>
</dbReference>
<dbReference type="Pfam" id="PF19493">
    <property type="entry name" value="Trypco1"/>
    <property type="match status" value="1"/>
</dbReference>
<organism evidence="2 3">
    <name type="scientific">Mucilaginibacter jinjuensis</name>
    <dbReference type="NCBI Taxonomy" id="1176721"/>
    <lineage>
        <taxon>Bacteria</taxon>
        <taxon>Pseudomonadati</taxon>
        <taxon>Bacteroidota</taxon>
        <taxon>Sphingobacteriia</taxon>
        <taxon>Sphingobacteriales</taxon>
        <taxon>Sphingobacteriaceae</taxon>
        <taxon>Mucilaginibacter</taxon>
    </lineage>
</organism>
<name>A0ABY7TCB8_9SPHI</name>
<evidence type="ECO:0000313" key="3">
    <source>
        <dbReference type="Proteomes" id="UP001216139"/>
    </source>
</evidence>
<dbReference type="RefSeq" id="WP_273631932.1">
    <property type="nucleotide sequence ID" value="NZ_CP117167.1"/>
</dbReference>
<evidence type="ECO:0000259" key="1">
    <source>
        <dbReference type="Pfam" id="PF19493"/>
    </source>
</evidence>
<dbReference type="InterPro" id="IPR045794">
    <property type="entry name" value="Trypco1"/>
</dbReference>
<protein>
    <submittedName>
        <fullName evidence="2">CU044_2847 family protein</fullName>
    </submittedName>
</protein>
<evidence type="ECO:0000313" key="2">
    <source>
        <dbReference type="EMBL" id="WCT13626.1"/>
    </source>
</evidence>
<sequence>MENYVEFDLGEGKKIFIETDARLAPVGGVVKASRAGDQIENASKTISQAFEPLRSTTESLFSVFDGIINRPDEIEIEMSVKITAEAGMIITKGSVEGNFKVSLKWTK</sequence>
<proteinExistence type="predicted"/>
<reference evidence="2 3" key="1">
    <citation type="submission" date="2023-02" db="EMBL/GenBank/DDBJ databases">
        <title>Genome sequence of Mucilaginibacter jinjuensis strain KACC 16571.</title>
        <authorList>
            <person name="Kim S."/>
            <person name="Heo J."/>
            <person name="Kwon S.-W."/>
        </authorList>
    </citation>
    <scope>NUCLEOTIDE SEQUENCE [LARGE SCALE GENOMIC DNA]</scope>
    <source>
        <strain evidence="2 3">KACC 16571</strain>
    </source>
</reference>
<dbReference type="Proteomes" id="UP001216139">
    <property type="component" value="Chromosome"/>
</dbReference>
<feature type="domain" description="Trypsin-co-occurring" evidence="1">
    <location>
        <begin position="7"/>
        <end position="107"/>
    </location>
</feature>
<gene>
    <name evidence="2" type="ORF">PQO05_06720</name>
</gene>